<dbReference type="PROSITE" id="PS50109">
    <property type="entry name" value="HIS_KIN"/>
    <property type="match status" value="1"/>
</dbReference>
<dbReference type="PRINTS" id="PR00344">
    <property type="entry name" value="BCTRLSENSOR"/>
</dbReference>
<reference evidence="10" key="1">
    <citation type="journal article" date="2014" name="Int. J. Syst. Evol. Microbiol.">
        <title>Complete genome sequence of Corynebacterium casei LMG S-19264T (=DSM 44701T), isolated from a smear-ripened cheese.</title>
        <authorList>
            <consortium name="US DOE Joint Genome Institute (JGI-PGF)"/>
            <person name="Walter F."/>
            <person name="Albersmeier A."/>
            <person name="Kalinowski J."/>
            <person name="Ruckert C."/>
        </authorList>
    </citation>
    <scope>NUCLEOTIDE SEQUENCE</scope>
    <source>
        <strain evidence="10">CGMCC 1.14984</strain>
    </source>
</reference>
<dbReference type="Pfam" id="PF02518">
    <property type="entry name" value="HATPase_c"/>
    <property type="match status" value="1"/>
</dbReference>
<dbReference type="SMART" id="SM00387">
    <property type="entry name" value="HATPase_c"/>
    <property type="match status" value="1"/>
</dbReference>
<evidence type="ECO:0000256" key="6">
    <source>
        <dbReference type="ARBA" id="ARBA00023012"/>
    </source>
</evidence>
<feature type="region of interest" description="Disordered" evidence="7">
    <location>
        <begin position="851"/>
        <end position="891"/>
    </location>
</feature>
<evidence type="ECO:0000313" key="12">
    <source>
        <dbReference type="Proteomes" id="UP000621856"/>
    </source>
</evidence>
<keyword evidence="4" id="KW-0808">Transferase</keyword>
<dbReference type="InterPro" id="IPR005467">
    <property type="entry name" value="His_kinase_dom"/>
</dbReference>
<evidence type="ECO:0000256" key="7">
    <source>
        <dbReference type="SAM" id="MobiDB-lite"/>
    </source>
</evidence>
<keyword evidence="3" id="KW-0597">Phosphoprotein</keyword>
<dbReference type="EC" id="2.7.13.3" evidence="2"/>
<evidence type="ECO:0000313" key="10">
    <source>
        <dbReference type="EMBL" id="GGH98688.1"/>
    </source>
</evidence>
<dbReference type="InterPro" id="IPR003594">
    <property type="entry name" value="HATPase_dom"/>
</dbReference>
<keyword evidence="6" id="KW-0902">Two-component regulatory system</keyword>
<dbReference type="GO" id="GO:0000155">
    <property type="term" value="F:phosphorelay sensor kinase activity"/>
    <property type="evidence" value="ECO:0007669"/>
    <property type="project" value="InterPro"/>
</dbReference>
<keyword evidence="5" id="KW-0418">Kinase</keyword>
<keyword evidence="13" id="KW-1185">Reference proteome</keyword>
<dbReference type="InterPro" id="IPR050736">
    <property type="entry name" value="Sensor_HK_Regulatory"/>
</dbReference>
<dbReference type="SUPFAM" id="SSF55874">
    <property type="entry name" value="ATPase domain of HSP90 chaperone/DNA topoisomerase II/histidine kinase"/>
    <property type="match status" value="1"/>
</dbReference>
<dbReference type="InterPro" id="IPR003661">
    <property type="entry name" value="HisK_dim/P_dom"/>
</dbReference>
<feature type="chain" id="PRO_5035228930" description="histidine kinase" evidence="8">
    <location>
        <begin position="21"/>
        <end position="891"/>
    </location>
</feature>
<dbReference type="AlphaFoldDB" id="A0A8J3ERG2"/>
<feature type="compositionally biased region" description="Polar residues" evidence="7">
    <location>
        <begin position="879"/>
        <end position="891"/>
    </location>
</feature>
<evidence type="ECO:0000313" key="11">
    <source>
        <dbReference type="EMBL" id="NHK28508.1"/>
    </source>
</evidence>
<keyword evidence="8" id="KW-0732">Signal</keyword>
<dbReference type="Gene3D" id="3.30.565.10">
    <property type="entry name" value="Histidine kinase-like ATPase, C-terminal domain"/>
    <property type="match status" value="1"/>
</dbReference>
<dbReference type="EMBL" id="VCJR02000002">
    <property type="protein sequence ID" value="NHK28508.1"/>
    <property type="molecule type" value="Genomic_DNA"/>
</dbReference>
<comment type="caution">
    <text evidence="10">The sequence shown here is derived from an EMBL/GenBank/DDBJ whole genome shotgun (WGS) entry which is preliminary data.</text>
</comment>
<dbReference type="Pfam" id="PF12860">
    <property type="entry name" value="PAS_7"/>
    <property type="match status" value="2"/>
</dbReference>
<name>A0A8J3ERG2_9PROT</name>
<protein>
    <recommendedName>
        <fullName evidence="2">histidine kinase</fullName>
        <ecNumber evidence="2">2.7.13.3</ecNumber>
    </recommendedName>
</protein>
<dbReference type="PANTHER" id="PTHR43711:SF31">
    <property type="entry name" value="HISTIDINE KINASE"/>
    <property type="match status" value="1"/>
</dbReference>
<dbReference type="InterPro" id="IPR035965">
    <property type="entry name" value="PAS-like_dom_sf"/>
</dbReference>
<dbReference type="Pfam" id="PF00512">
    <property type="entry name" value="HisKA"/>
    <property type="match status" value="1"/>
</dbReference>
<reference evidence="11 13" key="2">
    <citation type="submission" date="2020-02" db="EMBL/GenBank/DDBJ databases">
        <title>Genome sequence of Parvularcula flava strain NH6-79.</title>
        <authorList>
            <person name="Abdul Karim M.H."/>
            <person name="Lam M.Q."/>
            <person name="Chen S.J."/>
            <person name="Yahya A."/>
            <person name="Shahir S."/>
            <person name="Shamsir M.S."/>
            <person name="Chong C.S."/>
        </authorList>
    </citation>
    <scope>NUCLEOTIDE SEQUENCE [LARGE SCALE GENOMIC DNA]</scope>
    <source>
        <strain evidence="11 13">NH6-79</strain>
    </source>
</reference>
<dbReference type="EMBL" id="BMGZ01000002">
    <property type="protein sequence ID" value="GGH98688.1"/>
    <property type="molecule type" value="Genomic_DNA"/>
</dbReference>
<evidence type="ECO:0000313" key="13">
    <source>
        <dbReference type="Proteomes" id="UP000818603"/>
    </source>
</evidence>
<dbReference type="CDD" id="cd00082">
    <property type="entry name" value="HisKA"/>
    <property type="match status" value="1"/>
</dbReference>
<evidence type="ECO:0000256" key="1">
    <source>
        <dbReference type="ARBA" id="ARBA00000085"/>
    </source>
</evidence>
<dbReference type="Gene3D" id="3.30.450.20">
    <property type="entry name" value="PAS domain"/>
    <property type="match status" value="3"/>
</dbReference>
<dbReference type="InterPro" id="IPR036890">
    <property type="entry name" value="HATPase_C_sf"/>
</dbReference>
<dbReference type="InterPro" id="IPR004358">
    <property type="entry name" value="Sig_transdc_His_kin-like_C"/>
</dbReference>
<dbReference type="SMART" id="SM00388">
    <property type="entry name" value="HisKA"/>
    <property type="match status" value="1"/>
</dbReference>
<dbReference type="SUPFAM" id="SSF47384">
    <property type="entry name" value="Homodimeric domain of signal transducing histidine kinase"/>
    <property type="match status" value="1"/>
</dbReference>
<evidence type="ECO:0000256" key="2">
    <source>
        <dbReference type="ARBA" id="ARBA00012438"/>
    </source>
</evidence>
<dbReference type="CDD" id="cd00075">
    <property type="entry name" value="HATPase"/>
    <property type="match status" value="1"/>
</dbReference>
<gene>
    <name evidence="11" type="ORF">FF098_011375</name>
    <name evidence="10" type="ORF">GCM10011355_22870</name>
</gene>
<dbReference type="PANTHER" id="PTHR43711">
    <property type="entry name" value="TWO-COMPONENT HISTIDINE KINASE"/>
    <property type="match status" value="1"/>
</dbReference>
<evidence type="ECO:0000256" key="5">
    <source>
        <dbReference type="ARBA" id="ARBA00022777"/>
    </source>
</evidence>
<evidence type="ECO:0000256" key="4">
    <source>
        <dbReference type="ARBA" id="ARBA00022679"/>
    </source>
</evidence>
<evidence type="ECO:0000256" key="8">
    <source>
        <dbReference type="SAM" id="SignalP"/>
    </source>
</evidence>
<accession>A0A8J3ERG2</accession>
<reference evidence="10" key="3">
    <citation type="submission" date="2020-09" db="EMBL/GenBank/DDBJ databases">
        <authorList>
            <person name="Sun Q."/>
            <person name="Zhou Y."/>
        </authorList>
    </citation>
    <scope>NUCLEOTIDE SEQUENCE</scope>
    <source>
        <strain evidence="10">CGMCC 1.14984</strain>
    </source>
</reference>
<comment type="catalytic activity">
    <reaction evidence="1">
        <text>ATP + protein L-histidine = ADP + protein N-phospho-L-histidine.</text>
        <dbReference type="EC" id="2.7.13.3"/>
    </reaction>
</comment>
<feature type="domain" description="Histidine kinase" evidence="9">
    <location>
        <begin position="636"/>
        <end position="850"/>
    </location>
</feature>
<sequence length="891" mass="97152">MATGIAAGAFALAMPFGASAGTVMQDGNTAAGAIGAAIDPTWLTMGGAVLLALGAVTYALIVSRASNNQTLTWSRKLASMEASLEKSESILAAHPGLVLVWNDSYDDIGSGWGNPRVLGGPAALASLLTFADDKADNFLNPANAILNALGELPLDEDVSPEDVSKLREKVQELRQHGVAFSGSIVTDEGRSIEVDGRVAGDQVTLWLTDPAVRLAEDGGVMGKARDRAADLHGALNHLDRMPMAAWRRGPDMRLEWVNAAYVEMVEAINMEEVIESQIEIDPAFRKLAARAGEEFKRSGRRIVDDFVPVNIKGVRRVLRIVEQPMHAAGGAAQCGIAIDVTKLEKAQQDLKRHQSAHRKTLDQMPSAVAVFSATQQLDYYNQAFLDMWKLDDAELRTRPSHGEILDKLHHTGRLPAHGNYGEWKREQLALYTESGLDERSIDGMAPDELWNMPNGNTTRVVRQRHPLGGVVVIFEDITEKLKLETQYNTQISVQRATLNNLAEGVAVFAADGHLRLYNSSFQQMWKLDARMLGDLPDFSSLTKQFDRLADGSGDIWKQLKMRVTSFAPEDRTPLDNVEMSLKDGRTVSLTTAPLPDGATLVTFLDVTDSREREKELQERNEWLETADRIKTKFVNHISYNLRNPLNTIIGFSEMLETEMFGTLNERQKEYAANILSASNHLLDLINDIIDLAAIDAGKLDLEIKEMDVAATLKNAATYAALKAEDSQVKLKLDISEDVGTIMADEKRVKQVLFNLLANAFTFTEEGGRVQLGADRDGNTVRIWVRDTGRGVSADDQAKAFNRFESRGPGAGAGLGLSLVKSFIELHGGWVRLSSRQGKGTLITCHLPASGPDISSGDADDDSEPLVFTPGKARRVGAGSSEQTTSKSAASG</sequence>
<organism evidence="10 12">
    <name type="scientific">Aquisalinus luteolus</name>
    <dbReference type="NCBI Taxonomy" id="1566827"/>
    <lineage>
        <taxon>Bacteria</taxon>
        <taxon>Pseudomonadati</taxon>
        <taxon>Pseudomonadota</taxon>
        <taxon>Alphaproteobacteria</taxon>
        <taxon>Parvularculales</taxon>
        <taxon>Parvularculaceae</taxon>
        <taxon>Aquisalinus</taxon>
    </lineage>
</organism>
<dbReference type="RefSeq" id="WP_166426496.1">
    <property type="nucleotide sequence ID" value="NZ_BMGZ01000002.1"/>
</dbReference>
<dbReference type="InterPro" id="IPR036097">
    <property type="entry name" value="HisK_dim/P_sf"/>
</dbReference>
<proteinExistence type="predicted"/>
<dbReference type="Proteomes" id="UP000818603">
    <property type="component" value="Unassembled WGS sequence"/>
</dbReference>
<evidence type="ECO:0000259" key="9">
    <source>
        <dbReference type="PROSITE" id="PS50109"/>
    </source>
</evidence>
<feature type="signal peptide" evidence="8">
    <location>
        <begin position="1"/>
        <end position="20"/>
    </location>
</feature>
<dbReference type="SUPFAM" id="SSF55785">
    <property type="entry name" value="PYP-like sensor domain (PAS domain)"/>
    <property type="match status" value="3"/>
</dbReference>
<dbReference type="Proteomes" id="UP000621856">
    <property type="component" value="Unassembled WGS sequence"/>
</dbReference>
<evidence type="ECO:0000256" key="3">
    <source>
        <dbReference type="ARBA" id="ARBA00022553"/>
    </source>
</evidence>
<dbReference type="Gene3D" id="1.10.287.130">
    <property type="match status" value="1"/>
</dbReference>